<dbReference type="GO" id="GO:0006355">
    <property type="term" value="P:regulation of DNA-templated transcription"/>
    <property type="evidence" value="ECO:0007669"/>
    <property type="project" value="InterPro"/>
</dbReference>
<dbReference type="GO" id="GO:0005829">
    <property type="term" value="C:cytosol"/>
    <property type="evidence" value="ECO:0007669"/>
    <property type="project" value="TreeGrafter"/>
</dbReference>
<dbReference type="PANTHER" id="PTHR48111">
    <property type="entry name" value="REGULATOR OF RPOS"/>
    <property type="match status" value="1"/>
</dbReference>
<dbReference type="PANTHER" id="PTHR48111:SF5">
    <property type="entry name" value="RESPONSE REGULATOR RPPA"/>
    <property type="match status" value="1"/>
</dbReference>
<feature type="domain" description="OmpR/PhoB-type" evidence="5">
    <location>
        <begin position="134"/>
        <end position="237"/>
    </location>
</feature>
<dbReference type="Gene3D" id="3.40.50.2300">
    <property type="match status" value="1"/>
</dbReference>
<dbReference type="GO" id="GO:0000156">
    <property type="term" value="F:phosphorelay response regulator activity"/>
    <property type="evidence" value="ECO:0007669"/>
    <property type="project" value="TreeGrafter"/>
</dbReference>
<keyword evidence="7" id="KW-1185">Reference proteome</keyword>
<dbReference type="Gene3D" id="1.10.10.10">
    <property type="entry name" value="Winged helix-like DNA-binding domain superfamily/Winged helix DNA-binding domain"/>
    <property type="match status" value="1"/>
</dbReference>
<dbReference type="InterPro" id="IPR049767">
    <property type="entry name" value="RppA"/>
</dbReference>
<dbReference type="CDD" id="cd00383">
    <property type="entry name" value="trans_reg_C"/>
    <property type="match status" value="1"/>
</dbReference>
<gene>
    <name evidence="6" type="ORF">C7B77_02780</name>
</gene>
<organism evidence="6 7">
    <name type="scientific">Chamaesiphon polymorphus CCALA 037</name>
    <dbReference type="NCBI Taxonomy" id="2107692"/>
    <lineage>
        <taxon>Bacteria</taxon>
        <taxon>Bacillati</taxon>
        <taxon>Cyanobacteriota</taxon>
        <taxon>Cyanophyceae</taxon>
        <taxon>Gomontiellales</taxon>
        <taxon>Chamaesiphonaceae</taxon>
        <taxon>Chamaesiphon</taxon>
    </lineage>
</organism>
<dbReference type="InterPro" id="IPR039420">
    <property type="entry name" value="WalR-like"/>
</dbReference>
<dbReference type="GO" id="GO:0000976">
    <property type="term" value="F:transcription cis-regulatory region binding"/>
    <property type="evidence" value="ECO:0007669"/>
    <property type="project" value="TreeGrafter"/>
</dbReference>
<feature type="DNA-binding region" description="OmpR/PhoB-type" evidence="3">
    <location>
        <begin position="134"/>
        <end position="237"/>
    </location>
</feature>
<evidence type="ECO:0000256" key="3">
    <source>
        <dbReference type="PROSITE-ProRule" id="PRU01091"/>
    </source>
</evidence>
<dbReference type="GO" id="GO:0032993">
    <property type="term" value="C:protein-DNA complex"/>
    <property type="evidence" value="ECO:0007669"/>
    <property type="project" value="TreeGrafter"/>
</dbReference>
<dbReference type="AlphaFoldDB" id="A0A2T1GM34"/>
<feature type="modified residue" description="4-aspartylphosphate" evidence="2">
    <location>
        <position position="61"/>
    </location>
</feature>
<feature type="domain" description="Response regulatory" evidence="4">
    <location>
        <begin position="2"/>
        <end position="126"/>
    </location>
</feature>
<dbReference type="InterPro" id="IPR016032">
    <property type="entry name" value="Sig_transdc_resp-reg_C-effctor"/>
</dbReference>
<sequence>MKILLIEDEPDLGAIVQKSLAHHQYIVDWVVDGKTGWEYLANDRLRSVSARESTYSLAIIDWMLPKISGIELCQRLRAEKYTLPILMLTARDRMEDKIAGLDAGADDYLVKPFGMEELLARIRALQRRAQVFQAERLQVGNLRLDYDKNAIAIANRQGTETAIGLTAKEFQLLEYLMQHPDRTLTHDQIRNRVWAFDSESTSNVVAAQIRLLRKKLAESGCENPIETVRGFGYRLNSF</sequence>
<dbReference type="SUPFAM" id="SSF46894">
    <property type="entry name" value="C-terminal effector domain of the bipartite response regulators"/>
    <property type="match status" value="1"/>
</dbReference>
<dbReference type="Pfam" id="PF00072">
    <property type="entry name" value="Response_reg"/>
    <property type="match status" value="1"/>
</dbReference>
<proteinExistence type="predicted"/>
<dbReference type="Pfam" id="PF00486">
    <property type="entry name" value="Trans_reg_C"/>
    <property type="match status" value="1"/>
</dbReference>
<evidence type="ECO:0000256" key="2">
    <source>
        <dbReference type="PROSITE-ProRule" id="PRU00169"/>
    </source>
</evidence>
<dbReference type="SUPFAM" id="SSF52172">
    <property type="entry name" value="CheY-like"/>
    <property type="match status" value="1"/>
</dbReference>
<evidence type="ECO:0000259" key="5">
    <source>
        <dbReference type="PROSITE" id="PS51755"/>
    </source>
</evidence>
<evidence type="ECO:0000259" key="4">
    <source>
        <dbReference type="PROSITE" id="PS50110"/>
    </source>
</evidence>
<dbReference type="Proteomes" id="UP000238937">
    <property type="component" value="Unassembled WGS sequence"/>
</dbReference>
<dbReference type="Gene3D" id="6.10.250.690">
    <property type="match status" value="1"/>
</dbReference>
<dbReference type="NCBIfam" id="NF041734">
    <property type="entry name" value="resp_reg_RppA"/>
    <property type="match status" value="1"/>
</dbReference>
<dbReference type="EMBL" id="PVWO01000019">
    <property type="protein sequence ID" value="PSB58919.1"/>
    <property type="molecule type" value="Genomic_DNA"/>
</dbReference>
<dbReference type="PROSITE" id="PS51755">
    <property type="entry name" value="OMPR_PHOB"/>
    <property type="match status" value="1"/>
</dbReference>
<dbReference type="OrthoDB" id="455826at2"/>
<evidence type="ECO:0000256" key="1">
    <source>
        <dbReference type="ARBA" id="ARBA00023125"/>
    </source>
</evidence>
<protein>
    <submittedName>
        <fullName evidence="6">DNA-binding response regulator</fullName>
    </submittedName>
</protein>
<dbReference type="InterPro" id="IPR036388">
    <property type="entry name" value="WH-like_DNA-bd_sf"/>
</dbReference>
<dbReference type="InterPro" id="IPR011006">
    <property type="entry name" value="CheY-like_superfamily"/>
</dbReference>
<dbReference type="PROSITE" id="PS50110">
    <property type="entry name" value="RESPONSE_REGULATORY"/>
    <property type="match status" value="1"/>
</dbReference>
<dbReference type="SMART" id="SM00448">
    <property type="entry name" value="REC"/>
    <property type="match status" value="1"/>
</dbReference>
<dbReference type="CDD" id="cd19935">
    <property type="entry name" value="REC_OmpR_CusR-like"/>
    <property type="match status" value="1"/>
</dbReference>
<comment type="caution">
    <text evidence="6">The sequence shown here is derived from an EMBL/GenBank/DDBJ whole genome shotgun (WGS) entry which is preliminary data.</text>
</comment>
<dbReference type="InterPro" id="IPR001867">
    <property type="entry name" value="OmpR/PhoB-type_DNA-bd"/>
</dbReference>
<keyword evidence="2" id="KW-0597">Phosphoprotein</keyword>
<dbReference type="SMART" id="SM00862">
    <property type="entry name" value="Trans_reg_C"/>
    <property type="match status" value="1"/>
</dbReference>
<keyword evidence="1 3" id="KW-0238">DNA-binding</keyword>
<evidence type="ECO:0000313" key="6">
    <source>
        <dbReference type="EMBL" id="PSB58919.1"/>
    </source>
</evidence>
<reference evidence="6 7" key="1">
    <citation type="submission" date="2018-03" db="EMBL/GenBank/DDBJ databases">
        <title>The ancient ancestry and fast evolution of plastids.</title>
        <authorList>
            <person name="Moore K.R."/>
            <person name="Magnabosco C."/>
            <person name="Momper L."/>
            <person name="Gold D.A."/>
            <person name="Bosak T."/>
            <person name="Fournier G.P."/>
        </authorList>
    </citation>
    <scope>NUCLEOTIDE SEQUENCE [LARGE SCALE GENOMIC DNA]</scope>
    <source>
        <strain evidence="6 7">CCALA 037</strain>
    </source>
</reference>
<dbReference type="RefSeq" id="WP_106300101.1">
    <property type="nucleotide sequence ID" value="NZ_PVWO01000019.1"/>
</dbReference>
<dbReference type="InterPro" id="IPR001789">
    <property type="entry name" value="Sig_transdc_resp-reg_receiver"/>
</dbReference>
<accession>A0A2T1GM34</accession>
<name>A0A2T1GM34_9CYAN</name>
<evidence type="ECO:0000313" key="7">
    <source>
        <dbReference type="Proteomes" id="UP000238937"/>
    </source>
</evidence>